<feature type="region of interest" description="Disordered" evidence="5">
    <location>
        <begin position="1"/>
        <end position="41"/>
    </location>
</feature>
<dbReference type="InterPro" id="IPR036291">
    <property type="entry name" value="NAD(P)-bd_dom_sf"/>
</dbReference>
<dbReference type="OrthoDB" id="3941538at2759"/>
<protein>
    <submittedName>
        <fullName evidence="7">GroES-like protein</fullName>
    </submittedName>
</protein>
<comment type="cofactor">
    <cofactor evidence="1">
        <name>Zn(2+)</name>
        <dbReference type="ChEBI" id="CHEBI:29105"/>
    </cofactor>
</comment>
<dbReference type="GO" id="GO:0016491">
    <property type="term" value="F:oxidoreductase activity"/>
    <property type="evidence" value="ECO:0007669"/>
    <property type="project" value="UniProtKB-KW"/>
</dbReference>
<evidence type="ECO:0000259" key="6">
    <source>
        <dbReference type="Pfam" id="PF08240"/>
    </source>
</evidence>
<reference evidence="7" key="1">
    <citation type="journal article" date="2020" name="Stud. Mycol.">
        <title>101 Dothideomycetes genomes: a test case for predicting lifestyles and emergence of pathogens.</title>
        <authorList>
            <person name="Haridas S."/>
            <person name="Albert R."/>
            <person name="Binder M."/>
            <person name="Bloem J."/>
            <person name="Labutti K."/>
            <person name="Salamov A."/>
            <person name="Andreopoulos B."/>
            <person name="Baker S."/>
            <person name="Barry K."/>
            <person name="Bills G."/>
            <person name="Bluhm B."/>
            <person name="Cannon C."/>
            <person name="Castanera R."/>
            <person name="Culley D."/>
            <person name="Daum C."/>
            <person name="Ezra D."/>
            <person name="Gonzalez J."/>
            <person name="Henrissat B."/>
            <person name="Kuo A."/>
            <person name="Liang C."/>
            <person name="Lipzen A."/>
            <person name="Lutzoni F."/>
            <person name="Magnuson J."/>
            <person name="Mondo S."/>
            <person name="Nolan M."/>
            <person name="Ohm R."/>
            <person name="Pangilinan J."/>
            <person name="Park H.-J."/>
            <person name="Ramirez L."/>
            <person name="Alfaro M."/>
            <person name="Sun H."/>
            <person name="Tritt A."/>
            <person name="Yoshinaga Y."/>
            <person name="Zwiers L.-H."/>
            <person name="Turgeon B."/>
            <person name="Goodwin S."/>
            <person name="Spatafora J."/>
            <person name="Crous P."/>
            <person name="Grigoriev I."/>
        </authorList>
    </citation>
    <scope>NUCLEOTIDE SEQUENCE</scope>
    <source>
        <strain evidence="7">CBS 119925</strain>
    </source>
</reference>
<dbReference type="EMBL" id="MU006568">
    <property type="protein sequence ID" value="KAF2748709.1"/>
    <property type="molecule type" value="Genomic_DNA"/>
</dbReference>
<evidence type="ECO:0000313" key="7">
    <source>
        <dbReference type="EMBL" id="KAF2748709.1"/>
    </source>
</evidence>
<proteinExistence type="predicted"/>
<dbReference type="SUPFAM" id="SSF50129">
    <property type="entry name" value="GroES-like"/>
    <property type="match status" value="1"/>
</dbReference>
<dbReference type="CDD" id="cd08283">
    <property type="entry name" value="FDH_like_1"/>
    <property type="match status" value="1"/>
</dbReference>
<keyword evidence="4" id="KW-0560">Oxidoreductase</keyword>
<dbReference type="InterPro" id="IPR002328">
    <property type="entry name" value="ADH_Zn_CS"/>
</dbReference>
<evidence type="ECO:0000256" key="3">
    <source>
        <dbReference type="ARBA" id="ARBA00022833"/>
    </source>
</evidence>
<dbReference type="Pfam" id="PF08240">
    <property type="entry name" value="ADH_N"/>
    <property type="match status" value="1"/>
</dbReference>
<dbReference type="GO" id="GO:0008270">
    <property type="term" value="F:zinc ion binding"/>
    <property type="evidence" value="ECO:0007669"/>
    <property type="project" value="InterPro"/>
</dbReference>
<dbReference type="Gene3D" id="3.90.180.10">
    <property type="entry name" value="Medium-chain alcohol dehydrogenases, catalytic domain"/>
    <property type="match status" value="1"/>
</dbReference>
<dbReference type="Gene3D" id="3.40.50.720">
    <property type="entry name" value="NAD(P)-binding Rossmann-like Domain"/>
    <property type="match status" value="1"/>
</dbReference>
<dbReference type="PANTHER" id="PTHR42813">
    <property type="entry name" value="ZINC-TYPE ALCOHOL DEHYDROGENASE-LIKE"/>
    <property type="match status" value="1"/>
</dbReference>
<evidence type="ECO:0000256" key="1">
    <source>
        <dbReference type="ARBA" id="ARBA00001947"/>
    </source>
</evidence>
<dbReference type="InterPro" id="IPR011032">
    <property type="entry name" value="GroES-like_sf"/>
</dbReference>
<dbReference type="PROSITE" id="PS00059">
    <property type="entry name" value="ADH_ZINC"/>
    <property type="match status" value="1"/>
</dbReference>
<keyword evidence="2" id="KW-0479">Metal-binding</keyword>
<gene>
    <name evidence="7" type="ORF">M011DRAFT_466490</name>
</gene>
<feature type="compositionally biased region" description="Basic and acidic residues" evidence="5">
    <location>
        <begin position="15"/>
        <end position="41"/>
    </location>
</feature>
<dbReference type="SUPFAM" id="SSF51735">
    <property type="entry name" value="NAD(P)-binding Rossmann-fold domains"/>
    <property type="match status" value="1"/>
</dbReference>
<keyword evidence="8" id="KW-1185">Reference proteome</keyword>
<evidence type="ECO:0000256" key="4">
    <source>
        <dbReference type="ARBA" id="ARBA00023002"/>
    </source>
</evidence>
<evidence type="ECO:0000256" key="2">
    <source>
        <dbReference type="ARBA" id="ARBA00022723"/>
    </source>
</evidence>
<keyword evidence="3" id="KW-0862">Zinc</keyword>
<dbReference type="AlphaFoldDB" id="A0A6A6VG10"/>
<accession>A0A6A6VG10</accession>
<feature type="domain" description="Alcohol dehydrogenase-like N-terminal" evidence="6">
    <location>
        <begin position="70"/>
        <end position="191"/>
    </location>
</feature>
<evidence type="ECO:0000256" key="5">
    <source>
        <dbReference type="SAM" id="MobiDB-lite"/>
    </source>
</evidence>
<organism evidence="7 8">
    <name type="scientific">Sporormia fimetaria CBS 119925</name>
    <dbReference type="NCBI Taxonomy" id="1340428"/>
    <lineage>
        <taxon>Eukaryota</taxon>
        <taxon>Fungi</taxon>
        <taxon>Dikarya</taxon>
        <taxon>Ascomycota</taxon>
        <taxon>Pezizomycotina</taxon>
        <taxon>Dothideomycetes</taxon>
        <taxon>Pleosporomycetidae</taxon>
        <taxon>Pleosporales</taxon>
        <taxon>Sporormiaceae</taxon>
        <taxon>Sporormia</taxon>
    </lineage>
</organism>
<evidence type="ECO:0000313" key="8">
    <source>
        <dbReference type="Proteomes" id="UP000799440"/>
    </source>
</evidence>
<dbReference type="InterPro" id="IPR013154">
    <property type="entry name" value="ADH-like_N"/>
</dbReference>
<name>A0A6A6VG10_9PLEO</name>
<sequence>MVAENESAKLAEAVLGHDDKDRATKTDVSNPDRDGSKYADPSGEKMKALVWMGKGDVRVEEVSKPALLEDKDVIIKVTGSTVCGSDVHLMRGVVVQVEKGDILGHEFCGVVESVGSAVTHLKPGDRVVNSFVVSCGECRFCKQKLTTACEKTNSSKFHEMLYGSRMGGIFGYSHFTGGFAGGQAEYVRVPLAEQNLKVLPKHIPFEKGIYLSDVLPTSYHAVCDTGVFEGDSVAVWGLGPIGLMACMWAFKRGAKRVIGIDNNWRTEFAKSRIPGLETINYTELPKTQSIPAKIHEMVPGGVDAAIEASGGEYAKGWSHKVEMALSLEQDTAEMVNEAIMSTRKFGRVGIIGDYTGYTNHFNIGSLMERGVRLVGCGQCPVQKYWDEIYQMVESGEVDPTMMVTHRFKLEDIDKAYKLQEKRGEGLVKCFVETRFSEPRAEGTPELTNL</sequence>
<dbReference type="Proteomes" id="UP000799440">
    <property type="component" value="Unassembled WGS sequence"/>
</dbReference>
<dbReference type="PANTHER" id="PTHR42813:SF1">
    <property type="entry name" value="DEHYDROGENASE, PUTATIVE (AFU_ORTHOLOGUE AFUA_5G03930)-RELATED"/>
    <property type="match status" value="1"/>
</dbReference>